<proteinExistence type="predicted"/>
<evidence type="ECO:0000313" key="1">
    <source>
        <dbReference type="EMBL" id="ETW06178.1"/>
    </source>
</evidence>
<protein>
    <submittedName>
        <fullName evidence="1">Uncharacterized protein</fullName>
    </submittedName>
</protein>
<name>A0A024UKM3_9STRA</name>
<dbReference type="RefSeq" id="XP_008865955.1">
    <property type="nucleotide sequence ID" value="XM_008867733.1"/>
</dbReference>
<gene>
    <name evidence="1" type="ORF">H310_03754</name>
</gene>
<sequence>MILSSLQTAANAKFDRPAGSRPDRECAARAAATKPRTLRYSLRSRWRRSDLDVAGVGPACSAAQSLRVDLLMYLTQLSWFRRISVPVRLPLIWVKSLRCPRSRRSDCIASAWIQSRATSRRSWNIFFAQARYIRGHDDHLIGDTVHLSSSAMENPHAWRIAMAVDWYIVRRNP</sequence>
<dbReference type="AlphaFoldDB" id="A0A024UKM3"/>
<dbReference type="GeneID" id="20080804"/>
<dbReference type="EMBL" id="KI913956">
    <property type="protein sequence ID" value="ETW06178.1"/>
    <property type="molecule type" value="Genomic_DNA"/>
</dbReference>
<accession>A0A024UKM3</accession>
<reference evidence="1" key="1">
    <citation type="submission" date="2013-12" db="EMBL/GenBank/DDBJ databases">
        <title>The Genome Sequence of Aphanomyces invadans NJM9701.</title>
        <authorList>
            <consortium name="The Broad Institute Genomics Platform"/>
            <person name="Russ C."/>
            <person name="Tyler B."/>
            <person name="van West P."/>
            <person name="Dieguez-Uribeondo J."/>
            <person name="Young S.K."/>
            <person name="Zeng Q."/>
            <person name="Gargeya S."/>
            <person name="Fitzgerald M."/>
            <person name="Abouelleil A."/>
            <person name="Alvarado L."/>
            <person name="Chapman S.B."/>
            <person name="Gainer-Dewar J."/>
            <person name="Goldberg J."/>
            <person name="Griggs A."/>
            <person name="Gujja S."/>
            <person name="Hansen M."/>
            <person name="Howarth C."/>
            <person name="Imamovic A."/>
            <person name="Ireland A."/>
            <person name="Larimer J."/>
            <person name="McCowan C."/>
            <person name="Murphy C."/>
            <person name="Pearson M."/>
            <person name="Poon T.W."/>
            <person name="Priest M."/>
            <person name="Roberts A."/>
            <person name="Saif S."/>
            <person name="Shea T."/>
            <person name="Sykes S."/>
            <person name="Wortman J."/>
            <person name="Nusbaum C."/>
            <person name="Birren B."/>
        </authorList>
    </citation>
    <scope>NUCLEOTIDE SEQUENCE [LARGE SCALE GENOMIC DNA]</scope>
    <source>
        <strain evidence="1">NJM9701</strain>
    </source>
</reference>
<dbReference type="VEuPathDB" id="FungiDB:H310_03754"/>
<organism evidence="1">
    <name type="scientific">Aphanomyces invadans</name>
    <dbReference type="NCBI Taxonomy" id="157072"/>
    <lineage>
        <taxon>Eukaryota</taxon>
        <taxon>Sar</taxon>
        <taxon>Stramenopiles</taxon>
        <taxon>Oomycota</taxon>
        <taxon>Saprolegniomycetes</taxon>
        <taxon>Saprolegniales</taxon>
        <taxon>Verrucalvaceae</taxon>
        <taxon>Aphanomyces</taxon>
    </lineage>
</organism>